<name>A0ACA9SZY4_9GLOM</name>
<dbReference type="Proteomes" id="UP000789920">
    <property type="component" value="Unassembled WGS sequence"/>
</dbReference>
<evidence type="ECO:0000313" key="1">
    <source>
        <dbReference type="EMBL" id="CAG8851800.1"/>
    </source>
</evidence>
<feature type="non-terminal residue" evidence="1">
    <location>
        <position position="121"/>
    </location>
</feature>
<keyword evidence="2" id="KW-1185">Reference proteome</keyword>
<evidence type="ECO:0000313" key="2">
    <source>
        <dbReference type="Proteomes" id="UP000789920"/>
    </source>
</evidence>
<accession>A0ACA9SZY4</accession>
<sequence length="121" mass="14086">PATLVKSDPLDDLQFLECIKIKDQALLRKAKNILEYTTGYQTSEKNKLKNIVEDVIKTEIKKNSKQICNELKDNNVLVIEFSQALEWLKQLCDNIFIVIVNNYNKPQDNFTIEIDNFCYAE</sequence>
<reference evidence="1" key="1">
    <citation type="submission" date="2021-06" db="EMBL/GenBank/DDBJ databases">
        <authorList>
            <person name="Kallberg Y."/>
            <person name="Tangrot J."/>
            <person name="Rosling A."/>
        </authorList>
    </citation>
    <scope>NUCLEOTIDE SEQUENCE</scope>
    <source>
        <strain evidence="1">MA461A</strain>
    </source>
</reference>
<gene>
    <name evidence="1" type="ORF">RPERSI_LOCUS36744</name>
</gene>
<organism evidence="1 2">
    <name type="scientific">Racocetra persica</name>
    <dbReference type="NCBI Taxonomy" id="160502"/>
    <lineage>
        <taxon>Eukaryota</taxon>
        <taxon>Fungi</taxon>
        <taxon>Fungi incertae sedis</taxon>
        <taxon>Mucoromycota</taxon>
        <taxon>Glomeromycotina</taxon>
        <taxon>Glomeromycetes</taxon>
        <taxon>Diversisporales</taxon>
        <taxon>Gigasporaceae</taxon>
        <taxon>Racocetra</taxon>
    </lineage>
</organism>
<dbReference type="EMBL" id="CAJVQC010178165">
    <property type="protein sequence ID" value="CAG8851800.1"/>
    <property type="molecule type" value="Genomic_DNA"/>
</dbReference>
<comment type="caution">
    <text evidence="1">The sequence shown here is derived from an EMBL/GenBank/DDBJ whole genome shotgun (WGS) entry which is preliminary data.</text>
</comment>
<proteinExistence type="predicted"/>
<feature type="non-terminal residue" evidence="1">
    <location>
        <position position="1"/>
    </location>
</feature>
<protein>
    <submittedName>
        <fullName evidence="1">24780_t:CDS:1</fullName>
    </submittedName>
</protein>